<organism evidence="2 3">
    <name type="scientific">Winogradskyella wandonensis</name>
    <dbReference type="NCBI Taxonomy" id="1442586"/>
    <lineage>
        <taxon>Bacteria</taxon>
        <taxon>Pseudomonadati</taxon>
        <taxon>Bacteroidota</taxon>
        <taxon>Flavobacteriia</taxon>
        <taxon>Flavobacteriales</taxon>
        <taxon>Flavobacteriaceae</taxon>
        <taxon>Winogradskyella</taxon>
    </lineage>
</organism>
<sequence>MKIRILTLALCITTTFAFAQEMKTYTKDNLTIDYDATWEISEQKMQPAVKFMILSDASSQISDSFRENINLSSESLQGQKMTATEYAKISLDQITSQIPTAKIISNESKKINGLDVQEIIWSADFGNNMILKFKQVAFVRGGEGYVFTFTSTTAEFDKYVESADKMFSSFKFVN</sequence>
<dbReference type="RefSeq" id="WP_132704384.1">
    <property type="nucleotide sequence ID" value="NZ_SMGI01000002.1"/>
</dbReference>
<evidence type="ECO:0000313" key="3">
    <source>
        <dbReference type="Proteomes" id="UP000295714"/>
    </source>
</evidence>
<gene>
    <name evidence="2" type="ORF">DFQ05_1094</name>
</gene>
<dbReference type="Gene3D" id="3.40.1000.10">
    <property type="entry name" value="Mog1/PsbP, alpha/beta/alpha sandwich"/>
    <property type="match status" value="1"/>
</dbReference>
<evidence type="ECO:0000313" key="2">
    <source>
        <dbReference type="EMBL" id="TCK67320.1"/>
    </source>
</evidence>
<feature type="signal peptide" evidence="1">
    <location>
        <begin position="1"/>
        <end position="19"/>
    </location>
</feature>
<keyword evidence="3" id="KW-1185">Reference proteome</keyword>
<keyword evidence="1" id="KW-0732">Signal</keyword>
<accession>A0A4R1KRW1</accession>
<dbReference type="Proteomes" id="UP000295714">
    <property type="component" value="Unassembled WGS sequence"/>
</dbReference>
<evidence type="ECO:0008006" key="4">
    <source>
        <dbReference type="Google" id="ProtNLM"/>
    </source>
</evidence>
<comment type="caution">
    <text evidence="2">The sequence shown here is derived from an EMBL/GenBank/DDBJ whole genome shotgun (WGS) entry which is preliminary data.</text>
</comment>
<reference evidence="2 3" key="1">
    <citation type="journal article" date="2015" name="Stand. Genomic Sci.">
        <title>Genomic Encyclopedia of Bacterial and Archaeal Type Strains, Phase III: the genomes of soil and plant-associated and newly described type strains.</title>
        <authorList>
            <person name="Whitman W.B."/>
            <person name="Woyke T."/>
            <person name="Klenk H.P."/>
            <person name="Zhou Y."/>
            <person name="Lilburn T.G."/>
            <person name="Beck B.J."/>
            <person name="De Vos P."/>
            <person name="Vandamme P."/>
            <person name="Eisen J.A."/>
            <person name="Garrity G."/>
            <person name="Hugenholtz P."/>
            <person name="Kyrpides N.C."/>
        </authorList>
    </citation>
    <scope>NUCLEOTIDE SEQUENCE [LARGE SCALE GENOMIC DNA]</scope>
    <source>
        <strain evidence="2 3">CECT 8445</strain>
    </source>
</reference>
<dbReference type="AlphaFoldDB" id="A0A4R1KRW1"/>
<feature type="chain" id="PRO_5020272569" description="PsbP protein" evidence="1">
    <location>
        <begin position="20"/>
        <end position="174"/>
    </location>
</feature>
<dbReference type="EMBL" id="SMGI01000002">
    <property type="protein sequence ID" value="TCK67320.1"/>
    <property type="molecule type" value="Genomic_DNA"/>
</dbReference>
<name>A0A4R1KRW1_9FLAO</name>
<evidence type="ECO:0000256" key="1">
    <source>
        <dbReference type="SAM" id="SignalP"/>
    </source>
</evidence>
<protein>
    <recommendedName>
        <fullName evidence="4">PsbP protein</fullName>
    </recommendedName>
</protein>
<dbReference type="OrthoDB" id="1096682at2"/>
<proteinExistence type="predicted"/>